<dbReference type="PANTHER" id="PTHR45904">
    <property type="entry name" value="TRNA (URACIL-5-)-METHYLTRANSFERASE"/>
    <property type="match status" value="1"/>
</dbReference>
<evidence type="ECO:0000313" key="3">
    <source>
        <dbReference type="RGD" id="150345343"/>
    </source>
</evidence>
<gene>
    <name evidence="3" type="primary">ENSRNOG00000063806</name>
</gene>
<dbReference type="PANTHER" id="PTHR45904:SF1">
    <property type="entry name" value="TRNA (URACIL-5-)-METHYLTRANSFERASE HOMOLOG B"/>
    <property type="match status" value="1"/>
</dbReference>
<dbReference type="AlphaFoldDB" id="A0A8I5ZVZ4"/>
<evidence type="ECO:0000313" key="1">
    <source>
        <dbReference type="Ensembl" id="ENSRNOP00000083503.1"/>
    </source>
</evidence>
<reference evidence="1" key="3">
    <citation type="submission" date="2025-09" db="UniProtKB">
        <authorList>
            <consortium name="Ensembl"/>
        </authorList>
    </citation>
    <scope>IDENTIFICATION</scope>
    <source>
        <strain evidence="1">Brown Norway</strain>
    </source>
</reference>
<dbReference type="OrthoDB" id="10250660at2759"/>
<name>A0A8I5ZVZ4_RAT</name>
<protein>
    <submittedName>
        <fullName evidence="1">Uncharacterized protein</fullName>
    </submittedName>
</protein>
<dbReference type="AGR" id="RGD:150345343"/>
<dbReference type="GeneTree" id="ENSGT00940000170926"/>
<dbReference type="Proteomes" id="UP000002494">
    <property type="component" value="Chromosome X"/>
</dbReference>
<dbReference type="RGD" id="150345343">
    <property type="gene designation" value="ENSRNOG00000063806"/>
</dbReference>
<proteinExistence type="predicted"/>
<dbReference type="InterPro" id="IPR045850">
    <property type="entry name" value="TRM2_met"/>
</dbReference>
<sequence length="125" mass="14513">YNPRLFLSRVSFFSKPGLLPWDTARPPDLLQSFLGTAHKGCFTSVIAKKHPIGQKYQKKQRHCRDDSWQERLADAVTPFWRLRYEEQLKPTTTGYNKSTFSVNQSPDGNPKTVGYYLGTWRGQFK</sequence>
<accession>A0A8I5ZVZ4</accession>
<dbReference type="OMA" id="EWEIWWI"/>
<dbReference type="Ensembl" id="ENSRNOT00000107794.2">
    <property type="protein sequence ID" value="ENSRNOP00000083503.1"/>
    <property type="gene ID" value="ENSRNOG00000063806.2"/>
</dbReference>
<evidence type="ECO:0000313" key="2">
    <source>
        <dbReference type="Proteomes" id="UP000002494"/>
    </source>
</evidence>
<reference evidence="1" key="1">
    <citation type="submission" date="2024-01" db="EMBL/GenBank/DDBJ databases">
        <title>GRCr8: a new rat reference genome assembly contstructed from accurate long reads and long range scaffolding.</title>
        <authorList>
            <person name="Doris P.A."/>
            <person name="Kalbfleisch T."/>
            <person name="Li K."/>
            <person name="Howe K."/>
            <person name="Wood J."/>
        </authorList>
    </citation>
    <scope>NUCLEOTIDE SEQUENCE [LARGE SCALE GENOMIC DNA]</scope>
    <source>
        <strain evidence="1">Brown Norway</strain>
    </source>
</reference>
<reference evidence="1" key="2">
    <citation type="submission" date="2025-08" db="UniProtKB">
        <authorList>
            <consortium name="Ensembl"/>
        </authorList>
    </citation>
    <scope>IDENTIFICATION</scope>
    <source>
        <strain evidence="1">Brown Norway</strain>
    </source>
</reference>
<organism evidence="1 2">
    <name type="scientific">Rattus norvegicus</name>
    <name type="common">Rat</name>
    <dbReference type="NCBI Taxonomy" id="10116"/>
    <lineage>
        <taxon>Eukaryota</taxon>
        <taxon>Metazoa</taxon>
        <taxon>Chordata</taxon>
        <taxon>Craniata</taxon>
        <taxon>Vertebrata</taxon>
        <taxon>Euteleostomi</taxon>
        <taxon>Mammalia</taxon>
        <taxon>Eutheria</taxon>
        <taxon>Euarchontoglires</taxon>
        <taxon>Glires</taxon>
        <taxon>Rodentia</taxon>
        <taxon>Myomorpha</taxon>
        <taxon>Muroidea</taxon>
        <taxon>Muridae</taxon>
        <taxon>Murinae</taxon>
        <taxon>Rattus</taxon>
    </lineage>
</organism>
<keyword evidence="2" id="KW-1185">Reference proteome</keyword>